<keyword evidence="3" id="KW-0342">GTP-binding</keyword>
<keyword evidence="1" id="KW-0479">Metal-binding</keyword>
<keyword evidence="4" id="KW-0807">Transducer</keyword>
<keyword evidence="2" id="KW-0547">Nucleotide-binding</keyword>
<gene>
    <name evidence="5" type="ORF">V5O48_015839</name>
</gene>
<proteinExistence type="predicted"/>
<dbReference type="InterPro" id="IPR027417">
    <property type="entry name" value="P-loop_NTPase"/>
</dbReference>
<evidence type="ECO:0000313" key="5">
    <source>
        <dbReference type="EMBL" id="KAL0566177.1"/>
    </source>
</evidence>
<evidence type="ECO:0000313" key="6">
    <source>
        <dbReference type="Proteomes" id="UP001465976"/>
    </source>
</evidence>
<comment type="caution">
    <text evidence="5">The sequence shown here is derived from an EMBL/GenBank/DDBJ whole genome shotgun (WGS) entry which is preliminary data.</text>
</comment>
<accession>A0ABR3ETG4</accession>
<reference evidence="5 6" key="1">
    <citation type="submission" date="2024-02" db="EMBL/GenBank/DDBJ databases">
        <title>A draft genome for the cacao thread blight pathogen Marasmius crinis-equi.</title>
        <authorList>
            <person name="Cohen S.P."/>
            <person name="Baruah I.K."/>
            <person name="Amoako-Attah I."/>
            <person name="Bukari Y."/>
            <person name="Meinhardt L.W."/>
            <person name="Bailey B.A."/>
        </authorList>
    </citation>
    <scope>NUCLEOTIDE SEQUENCE [LARGE SCALE GENOMIC DNA]</scope>
    <source>
        <strain evidence="5 6">GH-76</strain>
    </source>
</reference>
<dbReference type="PANTHER" id="PTHR10218:SF302">
    <property type="entry name" value="GUANINE NUCLEOTIDE-BINDING PROTEIN ALPHA-5 SUBUNIT"/>
    <property type="match status" value="1"/>
</dbReference>
<evidence type="ECO:0000256" key="4">
    <source>
        <dbReference type="ARBA" id="ARBA00023224"/>
    </source>
</evidence>
<dbReference type="PRINTS" id="PR00318">
    <property type="entry name" value="GPROTEINA"/>
</dbReference>
<dbReference type="Gene3D" id="1.10.400.10">
    <property type="entry name" value="GI Alpha 1, domain 2-like"/>
    <property type="match status" value="1"/>
</dbReference>
<name>A0ABR3ETG4_9AGAR</name>
<dbReference type="PANTHER" id="PTHR10218">
    <property type="entry name" value="GTP-BINDING PROTEIN ALPHA SUBUNIT"/>
    <property type="match status" value="1"/>
</dbReference>
<evidence type="ECO:0000256" key="3">
    <source>
        <dbReference type="ARBA" id="ARBA00023134"/>
    </source>
</evidence>
<dbReference type="InterPro" id="IPR011025">
    <property type="entry name" value="GproteinA_insert"/>
</dbReference>
<dbReference type="Proteomes" id="UP001465976">
    <property type="component" value="Unassembled WGS sequence"/>
</dbReference>
<organism evidence="5 6">
    <name type="scientific">Marasmius crinis-equi</name>
    <dbReference type="NCBI Taxonomy" id="585013"/>
    <lineage>
        <taxon>Eukaryota</taxon>
        <taxon>Fungi</taxon>
        <taxon>Dikarya</taxon>
        <taxon>Basidiomycota</taxon>
        <taxon>Agaricomycotina</taxon>
        <taxon>Agaricomycetes</taxon>
        <taxon>Agaricomycetidae</taxon>
        <taxon>Agaricales</taxon>
        <taxon>Marasmiineae</taxon>
        <taxon>Marasmiaceae</taxon>
        <taxon>Marasmius</taxon>
    </lineage>
</organism>
<evidence type="ECO:0000256" key="2">
    <source>
        <dbReference type="ARBA" id="ARBA00022741"/>
    </source>
</evidence>
<evidence type="ECO:0000256" key="1">
    <source>
        <dbReference type="ARBA" id="ARBA00022723"/>
    </source>
</evidence>
<dbReference type="InterPro" id="IPR001019">
    <property type="entry name" value="Gprotein_alpha_su"/>
</dbReference>
<dbReference type="EMBL" id="JBAHYK010001987">
    <property type="protein sequence ID" value="KAL0566177.1"/>
    <property type="molecule type" value="Genomic_DNA"/>
</dbReference>
<dbReference type="Gene3D" id="3.40.50.300">
    <property type="entry name" value="P-loop containing nucleotide triphosphate hydrolases"/>
    <property type="match status" value="1"/>
</dbReference>
<sequence>MSEYYEVSGTFSRTATQTTSSTVVGLGYLSGRAIKRLGEAVLNGVDYILVNRQLKRMESYFAGQWNEESTDTREMCRLLIEFTHHGYILSVRTRSLCLIMKQIGAARFKGLVGALEDINDTSTYYRHLTEVWRCVNPSDAASNLVGNAPEGERTTQQKALAHLGATRGAYLWAAIHHGLIEPCCDSAPFFHTLDQNIPLILYFASIASIENPDNARLLIDIAVFEHLESVGVFDATSEGRGIMAGQLLLEVLGRRLGPEFNSAIRERYPDSVVTWRHLEHIQISAKPLQITIPEFVNTGSSPASGELIKLLLLGYSESGKLSTPREQLLRSYFGPHSSRSATEQLEIYQESLCTALLSPTKKMAQEFVDSGTSPVNVLLVGCSKSGKSTFRKQLTRSYLGPRSFRNTYQLDMYQESLYTDVLSFVKAAGLREDWAALENVHGIDDLNNYIISTWGYHVLQVLADEDERHRLISFKHVAELSPTEREVYNPSDEELLRWYIRTTELSKESFLIGNQVYDIWECGEVGSEQRELARSFRNARVVIMVVPLDYNNHCTEGRKVVGDSLVLQNTMQTHKSVFSEPHDGIYEPI</sequence>
<dbReference type="SUPFAM" id="SSF52540">
    <property type="entry name" value="P-loop containing nucleoside triphosphate hydrolases"/>
    <property type="match status" value="1"/>
</dbReference>
<keyword evidence="6" id="KW-1185">Reference proteome</keyword>
<protein>
    <submittedName>
        <fullName evidence="5">Uncharacterized protein</fullName>
    </submittedName>
</protein>